<comment type="similarity">
    <text evidence="2">Belongs to the RUS1 family.</text>
</comment>
<dbReference type="PANTHER" id="PTHR12770:SF31">
    <property type="entry name" value="RUS FAMILY MEMBER 1"/>
    <property type="match status" value="1"/>
</dbReference>
<reference evidence="7 8" key="1">
    <citation type="journal article" date="2012" name="BMC Genomics">
        <title>Sequencing the genome of Marssonina brunnea reveals fungus-poplar co-evolution.</title>
        <authorList>
            <person name="Zhu S."/>
            <person name="Cao Y.-Z."/>
            <person name="Jiang C."/>
            <person name="Tan B.-Y."/>
            <person name="Wang Z."/>
            <person name="Feng S."/>
            <person name="Zhang L."/>
            <person name="Su X.-H."/>
            <person name="Brejova B."/>
            <person name="Vinar T."/>
            <person name="Xu M."/>
            <person name="Wang M.-X."/>
            <person name="Zhang S.-G."/>
            <person name="Huang M.-R."/>
            <person name="Wu R."/>
            <person name="Zhou Y."/>
        </authorList>
    </citation>
    <scope>NUCLEOTIDE SEQUENCE [LARGE SCALE GENOMIC DNA]</scope>
    <source>
        <strain evidence="7 8">MB_m1</strain>
    </source>
</reference>
<keyword evidence="4" id="KW-1133">Transmembrane helix</keyword>
<dbReference type="EMBL" id="JH921448">
    <property type="protein sequence ID" value="EKD13834.1"/>
    <property type="molecule type" value="Genomic_DNA"/>
</dbReference>
<evidence type="ECO:0000256" key="1">
    <source>
        <dbReference type="ARBA" id="ARBA00004370"/>
    </source>
</evidence>
<organism evidence="7 8">
    <name type="scientific">Marssonina brunnea f. sp. multigermtubi (strain MB_m1)</name>
    <name type="common">Marssonina leaf spot fungus</name>
    <dbReference type="NCBI Taxonomy" id="1072389"/>
    <lineage>
        <taxon>Eukaryota</taxon>
        <taxon>Fungi</taxon>
        <taxon>Dikarya</taxon>
        <taxon>Ascomycota</taxon>
        <taxon>Pezizomycotina</taxon>
        <taxon>Leotiomycetes</taxon>
        <taxon>Helotiales</taxon>
        <taxon>Drepanopezizaceae</taxon>
        <taxon>Drepanopeziza</taxon>
    </lineage>
</organism>
<evidence type="ECO:0000259" key="6">
    <source>
        <dbReference type="Pfam" id="PF04884"/>
    </source>
</evidence>
<evidence type="ECO:0000313" key="8">
    <source>
        <dbReference type="Proteomes" id="UP000006753"/>
    </source>
</evidence>
<evidence type="ECO:0000313" key="7">
    <source>
        <dbReference type="EMBL" id="EKD13834.1"/>
    </source>
</evidence>
<evidence type="ECO:0000256" key="5">
    <source>
        <dbReference type="ARBA" id="ARBA00023136"/>
    </source>
</evidence>
<keyword evidence="8" id="KW-1185">Reference proteome</keyword>
<comment type="subcellular location">
    <subcellularLocation>
        <location evidence="1">Membrane</location>
    </subcellularLocation>
</comment>
<keyword evidence="5" id="KW-0472">Membrane</keyword>
<proteinExistence type="inferred from homology"/>
<dbReference type="GO" id="GO:0016020">
    <property type="term" value="C:membrane"/>
    <property type="evidence" value="ECO:0007669"/>
    <property type="project" value="UniProtKB-SubCell"/>
</dbReference>
<protein>
    <submittedName>
        <fullName evidence="7">DUF647 domain-containing protein</fullName>
    </submittedName>
</protein>
<gene>
    <name evidence="7" type="ORF">MBM_08035</name>
</gene>
<dbReference type="OrthoDB" id="364779at2759"/>
<evidence type="ECO:0000256" key="4">
    <source>
        <dbReference type="ARBA" id="ARBA00022989"/>
    </source>
</evidence>
<keyword evidence="3" id="KW-0812">Transmembrane</keyword>
<dbReference type="OMA" id="KWGNLAE"/>
<name>K1XMY2_MARBU</name>
<feature type="domain" description="Protein root UVB sensitive/RUS" evidence="6">
    <location>
        <begin position="46"/>
        <end position="294"/>
    </location>
</feature>
<evidence type="ECO:0000256" key="2">
    <source>
        <dbReference type="ARBA" id="ARBA00007558"/>
    </source>
</evidence>
<dbReference type="HOGENOM" id="CLU_015325_5_1_1"/>
<dbReference type="Proteomes" id="UP000006753">
    <property type="component" value="Unassembled WGS sequence"/>
</dbReference>
<evidence type="ECO:0000256" key="3">
    <source>
        <dbReference type="ARBA" id="ARBA00022692"/>
    </source>
</evidence>
<dbReference type="Pfam" id="PF04884">
    <property type="entry name" value="UVB_sens_prot"/>
    <property type="match status" value="1"/>
</dbReference>
<dbReference type="InterPro" id="IPR006968">
    <property type="entry name" value="RUS_fam"/>
</dbReference>
<dbReference type="InParanoid" id="K1XMY2"/>
<dbReference type="PANTHER" id="PTHR12770">
    <property type="entry name" value="RUS1 FAMILY PROTEIN C16ORF58"/>
    <property type="match status" value="1"/>
</dbReference>
<dbReference type="KEGG" id="mbe:MBM_08035"/>
<sequence>MAQKPLSESMVEIEEVDQAKNLVATYIKSSTGDKGERIDVVIPKNVNGYARSVLDAFLPAGYPNSVTEDYLEYQIYVRAANKPWTQSELISEGLSTSVLKLHSWDAVLESRIGVGDSHASPTAALLLSVLQQSMGRIATIVFAHRLGTALEPECKMYRLAADIFNDAAMILDCLSPALPKASRVALLSLSSVLRSMCGVTAGSSKASLSAHFATQGNLGELNAKDSSQETVISLLGMLAGSVVVSYITSKTITWIALILLLATHLGTNYLAVRAVCMQTLNRQRANLVLSNILQQLSDLDDRNRRPAPRTGVVGPPALPDGITCLTPEEVQLKERVFERDGVLRWNGQQVLGYCRLGVKLQDVLDCLSRSNEVTGSTSSPTSRLRELLDIFQEEQYLIWYDEQRKTFLVVLDDESNAVAQLAAWMFALSFAKERMGMEKTETQKTGMEKDFMDALRKERSYMARVQVGIFEMLGSKWDLETGALETKSGVRIRRPKALRGY</sequence>
<dbReference type="AlphaFoldDB" id="K1XMY2"/>
<dbReference type="eggNOG" id="KOG4249">
    <property type="taxonomic scope" value="Eukaryota"/>
</dbReference>
<dbReference type="InterPro" id="IPR054549">
    <property type="entry name" value="UVB_sens_RUS_dom"/>
</dbReference>
<accession>K1XMY2</accession>